<dbReference type="Gene3D" id="3.40.33.10">
    <property type="entry name" value="CAP"/>
    <property type="match status" value="1"/>
</dbReference>
<protein>
    <recommendedName>
        <fullName evidence="2">SCP domain-containing protein</fullName>
    </recommendedName>
</protein>
<evidence type="ECO:0000256" key="1">
    <source>
        <dbReference type="SAM" id="Phobius"/>
    </source>
</evidence>
<gene>
    <name evidence="3" type="ORF">FRE64_12000</name>
</gene>
<dbReference type="SUPFAM" id="SSF55797">
    <property type="entry name" value="PR-1-like"/>
    <property type="match status" value="1"/>
</dbReference>
<name>A0A5B8NPZ9_9CHRO</name>
<dbReference type="PANTHER" id="PTHR31157:SF1">
    <property type="entry name" value="SCP DOMAIN-CONTAINING PROTEIN"/>
    <property type="match status" value="1"/>
</dbReference>
<feature type="domain" description="SCP" evidence="2">
    <location>
        <begin position="13"/>
        <end position="157"/>
    </location>
</feature>
<dbReference type="PANTHER" id="PTHR31157">
    <property type="entry name" value="SCP DOMAIN-CONTAINING PROTEIN"/>
    <property type="match status" value="1"/>
</dbReference>
<dbReference type="SUPFAM" id="SSF117074">
    <property type="entry name" value="Hypothetical protein PA1324"/>
    <property type="match status" value="1"/>
</dbReference>
<dbReference type="EMBL" id="CP042326">
    <property type="protein sequence ID" value="QDZ40611.1"/>
    <property type="molecule type" value="Genomic_DNA"/>
</dbReference>
<sequence>MSVELTPYEQYFLELVNRARLNPEEEASRYDVDLNEGLTGEEQISPEPKQPLASNETLLESARSHSQWMLENNEFSHEGVNGSTAIERAESAGYPSSFVGENIAWKGSNQEIQNMDQIIGLIDDLHKGLLTSANHRTNLLKDEYQEVGVGLYTGQFTRNGTDWNAVIANHNYGTNFDQDELFITGVVYDDINNNELYDPGEGLPEITVDVSSPDNDFTATTTTMSAGGYQVEVPPGEYEVQFTGDKLETAVTETVTVDDQNLKIDVMVNSSESQILADKITLNLEDTLDFRTAQQVESGTYISSSDVTNLYQEHEPTSLGLGIVSGAILFMVIFFLGHFFQTSPQHKKQ</sequence>
<evidence type="ECO:0000313" key="4">
    <source>
        <dbReference type="Proteomes" id="UP000318453"/>
    </source>
</evidence>
<reference evidence="3" key="1">
    <citation type="submission" date="2019-08" db="EMBL/GenBank/DDBJ databases">
        <title>Carotenoids and Carotenoid Binding Proteins in the Halophilic Cyanobacterium Euhalothece sp. ZM00.</title>
        <authorList>
            <person name="Cho S.M."/>
            <person name="Song J.Y."/>
            <person name="Park Y.-I."/>
        </authorList>
    </citation>
    <scope>NUCLEOTIDE SEQUENCE [LARGE SCALE GENOMIC DNA]</scope>
    <source>
        <strain evidence="3">Z-M001</strain>
    </source>
</reference>
<evidence type="ECO:0000313" key="3">
    <source>
        <dbReference type="EMBL" id="QDZ40611.1"/>
    </source>
</evidence>
<keyword evidence="1" id="KW-0472">Membrane</keyword>
<dbReference type="InterPro" id="IPR014044">
    <property type="entry name" value="CAP_dom"/>
</dbReference>
<accession>A0A5B8NPZ9</accession>
<dbReference type="Proteomes" id="UP000318453">
    <property type="component" value="Chromosome"/>
</dbReference>
<organism evidence="3 4">
    <name type="scientific">Euhalothece natronophila Z-M001</name>
    <dbReference type="NCBI Taxonomy" id="522448"/>
    <lineage>
        <taxon>Bacteria</taxon>
        <taxon>Bacillati</taxon>
        <taxon>Cyanobacteriota</taxon>
        <taxon>Cyanophyceae</taxon>
        <taxon>Oscillatoriophycideae</taxon>
        <taxon>Chroococcales</taxon>
        <taxon>Halothecacae</taxon>
        <taxon>Halothece cluster</taxon>
        <taxon>Euhalothece</taxon>
    </lineage>
</organism>
<dbReference type="Pfam" id="PF13620">
    <property type="entry name" value="CarboxypepD_reg"/>
    <property type="match status" value="1"/>
</dbReference>
<dbReference type="Pfam" id="PF00188">
    <property type="entry name" value="CAP"/>
    <property type="match status" value="1"/>
</dbReference>
<feature type="transmembrane region" description="Helical" evidence="1">
    <location>
        <begin position="319"/>
        <end position="340"/>
    </location>
</feature>
<dbReference type="AlphaFoldDB" id="A0A5B8NPZ9"/>
<dbReference type="KEGG" id="enn:FRE64_12000"/>
<proteinExistence type="predicted"/>
<dbReference type="InterPro" id="IPR013783">
    <property type="entry name" value="Ig-like_fold"/>
</dbReference>
<evidence type="ECO:0000259" key="2">
    <source>
        <dbReference type="Pfam" id="PF00188"/>
    </source>
</evidence>
<dbReference type="InterPro" id="IPR035940">
    <property type="entry name" value="CAP_sf"/>
</dbReference>
<dbReference type="CDD" id="cd05379">
    <property type="entry name" value="CAP_bacterial"/>
    <property type="match status" value="1"/>
</dbReference>
<dbReference type="OrthoDB" id="419320at2"/>
<dbReference type="RefSeq" id="WP_146296458.1">
    <property type="nucleotide sequence ID" value="NZ_CP042326.1"/>
</dbReference>
<keyword evidence="1" id="KW-1133">Transmembrane helix</keyword>
<keyword evidence="4" id="KW-1185">Reference proteome</keyword>
<keyword evidence="1" id="KW-0812">Transmembrane</keyword>
<dbReference type="Gene3D" id="2.60.40.10">
    <property type="entry name" value="Immunoglobulins"/>
    <property type="match status" value="1"/>
</dbReference>